<feature type="transmembrane region" description="Helical" evidence="1">
    <location>
        <begin position="12"/>
        <end position="29"/>
    </location>
</feature>
<dbReference type="OrthoDB" id="9792992at2"/>
<dbReference type="Pfam" id="PF06580">
    <property type="entry name" value="His_kinase"/>
    <property type="match status" value="1"/>
</dbReference>
<evidence type="ECO:0000313" key="4">
    <source>
        <dbReference type="Proteomes" id="UP000190541"/>
    </source>
</evidence>
<feature type="transmembrane region" description="Helical" evidence="1">
    <location>
        <begin position="49"/>
        <end position="70"/>
    </location>
</feature>
<keyword evidence="1" id="KW-0472">Membrane</keyword>
<dbReference type="GO" id="GO:0000155">
    <property type="term" value="F:phosphorelay sensor kinase activity"/>
    <property type="evidence" value="ECO:0007669"/>
    <property type="project" value="InterPro"/>
</dbReference>
<feature type="transmembrane region" description="Helical" evidence="1">
    <location>
        <begin position="122"/>
        <end position="142"/>
    </location>
</feature>
<dbReference type="PANTHER" id="PTHR34220:SF7">
    <property type="entry name" value="SENSOR HISTIDINE KINASE YPDA"/>
    <property type="match status" value="1"/>
</dbReference>
<sequence>MEAIGRPYKFSVWAIIGVHVLCWIVYIAYEVFFETVFSGAWNNSTNHIYFYIFNVALFYFHAHVILPHALRSKLHALWRLPLFVLAEILLFIVLQLVEGIVAGDMELHFDGLDNFVFDVEGFEFFVVPLLPYLLYSTGYYFLHRYIRGQSEAKEMERRHFEQLIANQELEANLLRMEQEYLRAQINPHLLYNTLNFVNYAAKHNPDDAEKAIVLLSDVMRYALDPIGDPSGLVWLEREIQQTEKLIELNHLRFNGKLHIRLLVEGDANQARVIPLMLLTLVENIFKHGELRKAEAPASIRIVLDGDTLSVSAENRIRTGQQLDVSTKTGLRNLAERLEMQYPSRHSFHHGAHDGIFSAFLTLRLQKEELPEQQVSSSVLSR</sequence>
<keyword evidence="3" id="KW-0808">Transferase</keyword>
<name>A0A1T4ZUX6_9SPHI</name>
<protein>
    <submittedName>
        <fullName evidence="3">Histidine kinase</fullName>
    </submittedName>
</protein>
<proteinExistence type="predicted"/>
<evidence type="ECO:0000259" key="2">
    <source>
        <dbReference type="Pfam" id="PF06580"/>
    </source>
</evidence>
<dbReference type="InterPro" id="IPR050640">
    <property type="entry name" value="Bact_2-comp_sensor_kinase"/>
</dbReference>
<feature type="domain" description="Signal transduction histidine kinase internal region" evidence="2">
    <location>
        <begin position="177"/>
        <end position="257"/>
    </location>
</feature>
<dbReference type="Gene3D" id="3.30.565.10">
    <property type="entry name" value="Histidine kinase-like ATPase, C-terminal domain"/>
    <property type="match status" value="1"/>
</dbReference>
<evidence type="ECO:0000256" key="1">
    <source>
        <dbReference type="SAM" id="Phobius"/>
    </source>
</evidence>
<gene>
    <name evidence="3" type="ORF">SAMN05660226_00130</name>
</gene>
<dbReference type="AlphaFoldDB" id="A0A1T4ZUX6"/>
<dbReference type="PANTHER" id="PTHR34220">
    <property type="entry name" value="SENSOR HISTIDINE KINASE YPDA"/>
    <property type="match status" value="1"/>
</dbReference>
<organism evidence="3 4">
    <name type="scientific">Parapedobacter luteus</name>
    <dbReference type="NCBI Taxonomy" id="623280"/>
    <lineage>
        <taxon>Bacteria</taxon>
        <taxon>Pseudomonadati</taxon>
        <taxon>Bacteroidota</taxon>
        <taxon>Sphingobacteriia</taxon>
        <taxon>Sphingobacteriales</taxon>
        <taxon>Sphingobacteriaceae</taxon>
        <taxon>Parapedobacter</taxon>
    </lineage>
</organism>
<evidence type="ECO:0000313" key="3">
    <source>
        <dbReference type="EMBL" id="SKB26498.1"/>
    </source>
</evidence>
<keyword evidence="1" id="KW-0812">Transmembrane</keyword>
<reference evidence="3 4" key="1">
    <citation type="submission" date="2017-02" db="EMBL/GenBank/DDBJ databases">
        <authorList>
            <person name="Peterson S.W."/>
        </authorList>
    </citation>
    <scope>NUCLEOTIDE SEQUENCE [LARGE SCALE GENOMIC DNA]</scope>
    <source>
        <strain evidence="3 4">DSM 22899</strain>
    </source>
</reference>
<keyword evidence="4" id="KW-1185">Reference proteome</keyword>
<dbReference type="Proteomes" id="UP000190541">
    <property type="component" value="Unassembled WGS sequence"/>
</dbReference>
<dbReference type="RefSeq" id="WP_079714873.1">
    <property type="nucleotide sequence ID" value="NZ_FUYS01000001.1"/>
</dbReference>
<dbReference type="InterPro" id="IPR036890">
    <property type="entry name" value="HATPase_C_sf"/>
</dbReference>
<dbReference type="STRING" id="623280.SAMN05660226_00130"/>
<dbReference type="EMBL" id="FUYS01000001">
    <property type="protein sequence ID" value="SKB26498.1"/>
    <property type="molecule type" value="Genomic_DNA"/>
</dbReference>
<dbReference type="InterPro" id="IPR010559">
    <property type="entry name" value="Sig_transdc_His_kin_internal"/>
</dbReference>
<keyword evidence="1" id="KW-1133">Transmembrane helix</keyword>
<keyword evidence="3" id="KW-0418">Kinase</keyword>
<dbReference type="GO" id="GO:0016020">
    <property type="term" value="C:membrane"/>
    <property type="evidence" value="ECO:0007669"/>
    <property type="project" value="InterPro"/>
</dbReference>
<feature type="transmembrane region" description="Helical" evidence="1">
    <location>
        <begin position="82"/>
        <end position="102"/>
    </location>
</feature>
<accession>A0A1T4ZUX6</accession>